<protein>
    <submittedName>
        <fullName evidence="2">PKD domain-containing protein</fullName>
    </submittedName>
</protein>
<dbReference type="InterPro" id="IPR057708">
    <property type="entry name" value="DUF7948"/>
</dbReference>
<dbReference type="Proteomes" id="UP000249873">
    <property type="component" value="Chromosome"/>
</dbReference>
<name>A0A2Z4GBE9_9BACT</name>
<dbReference type="InterPro" id="IPR022409">
    <property type="entry name" value="PKD/Chitinase_dom"/>
</dbReference>
<reference evidence="2 3" key="1">
    <citation type="submission" date="2018-05" db="EMBL/GenBank/DDBJ databases">
        <title>Complete genome sequence of Arcticibacterium luteifluviistationis SM1504T, a cytophagaceae bacterium isolated from Arctic surface seawater.</title>
        <authorList>
            <person name="Li Y."/>
            <person name="Qin Q.-L."/>
        </authorList>
    </citation>
    <scope>NUCLEOTIDE SEQUENCE [LARGE SCALE GENOMIC DNA]</scope>
    <source>
        <strain evidence="2 3">SM1504</strain>
    </source>
</reference>
<dbReference type="SMART" id="SM00089">
    <property type="entry name" value="PKD"/>
    <property type="match status" value="2"/>
</dbReference>
<dbReference type="InterPro" id="IPR013783">
    <property type="entry name" value="Ig-like_fold"/>
</dbReference>
<dbReference type="CDD" id="cd00146">
    <property type="entry name" value="PKD"/>
    <property type="match status" value="1"/>
</dbReference>
<dbReference type="InterPro" id="IPR035986">
    <property type="entry name" value="PKD_dom_sf"/>
</dbReference>
<dbReference type="KEGG" id="als:DJ013_09810"/>
<dbReference type="Pfam" id="PF13585">
    <property type="entry name" value="CHU_C"/>
    <property type="match status" value="1"/>
</dbReference>
<proteinExistence type="predicted"/>
<evidence type="ECO:0000313" key="3">
    <source>
        <dbReference type="Proteomes" id="UP000249873"/>
    </source>
</evidence>
<dbReference type="InterPro" id="IPR052918">
    <property type="entry name" value="Motility_Chemotaxis_Reg"/>
</dbReference>
<dbReference type="Pfam" id="PF25778">
    <property type="entry name" value="DUF7948"/>
    <property type="match status" value="1"/>
</dbReference>
<dbReference type="PROSITE" id="PS50093">
    <property type="entry name" value="PKD"/>
    <property type="match status" value="1"/>
</dbReference>
<gene>
    <name evidence="2" type="ORF">DJ013_09810</name>
</gene>
<feature type="domain" description="PKD" evidence="1">
    <location>
        <begin position="1054"/>
        <end position="1107"/>
    </location>
</feature>
<dbReference type="RefSeq" id="WP_111371644.1">
    <property type="nucleotide sequence ID" value="NZ_CP029480.1"/>
</dbReference>
<evidence type="ECO:0000259" key="1">
    <source>
        <dbReference type="PROSITE" id="PS50093"/>
    </source>
</evidence>
<dbReference type="OrthoDB" id="1652165at2"/>
<dbReference type="InterPro" id="IPR000601">
    <property type="entry name" value="PKD_dom"/>
</dbReference>
<organism evidence="2 3">
    <name type="scientific">Arcticibacterium luteifluviistationis</name>
    <dbReference type="NCBI Taxonomy" id="1784714"/>
    <lineage>
        <taxon>Bacteria</taxon>
        <taxon>Pseudomonadati</taxon>
        <taxon>Bacteroidota</taxon>
        <taxon>Cytophagia</taxon>
        <taxon>Cytophagales</taxon>
        <taxon>Leadbetterellaceae</taxon>
        <taxon>Arcticibacterium</taxon>
    </lineage>
</organism>
<keyword evidence="3" id="KW-1185">Reference proteome</keyword>
<dbReference type="PANTHER" id="PTHR35580:SF1">
    <property type="entry name" value="PHYTASE-LIKE DOMAIN-CONTAINING PROTEIN"/>
    <property type="match status" value="1"/>
</dbReference>
<dbReference type="Gene3D" id="2.60.40.10">
    <property type="entry name" value="Immunoglobulins"/>
    <property type="match status" value="2"/>
</dbReference>
<dbReference type="EMBL" id="CP029480">
    <property type="protein sequence ID" value="AWV98451.1"/>
    <property type="molecule type" value="Genomic_DNA"/>
</dbReference>
<dbReference type="SUPFAM" id="SSF49299">
    <property type="entry name" value="PKD domain"/>
    <property type="match status" value="2"/>
</dbReference>
<evidence type="ECO:0000313" key="2">
    <source>
        <dbReference type="EMBL" id="AWV98451.1"/>
    </source>
</evidence>
<accession>A0A2Z4GBE9</accession>
<sequence length="1182" mass="130312">MMTESTAFVMRFWKSMTIRSGSLKTFLLFAFLFILSFTSFSNQPSGQYIFIENKGQWHADVLFKASIPGGFIFVKNSGLEYIFYDTEKLAELHFGGANSEHAKSSINDINIQRVSLVFKNTKPAAIVQVANPVSQKFNYYYGNDSLKWVSGAKGYNEVWLREIYPNIDFRLYGVGAALKYEYVVHPEGDPDNINMEYHGQNDISIENGELRLKTKVNSFKEFQPFTFQERANTKVVVDAKFILDQNGISFDLGEYDKTNDLVIDPELVFSTYSGSFADNWSHTATFDDQGNLYAGGTVFGANFPITGNSIQAVVAGASNESGMALSTDMVIQKYSSDGSELLYSTFLGGDQSEVPHSLICNSKGELVIFGTTSSSEFPVSLNAFQKEFKGGNGLNNGAVTTGIDFINGTDLFLTVLSPDGSKLVGSTFVGGTSNDGLHNNQALSIRNYGDEFRGEVYVDDEDDIYVASITSSSDFPLANSQSTLSSSYDGVVFQLNREVSDLKWSTYIGGSDYDAAYGIRVNKAKDVYVLGTSLSSDLVSSSNALNPKLQGNADAFVALYRETKLRELTYLGTEEEEVGNLLDLDNDGNVYVFGLTKGIYPIVGNVFRNPESGQFIHSLNPSLSQTRFSTVFGTARGIGIVDLVPTAFLVNDCGNIYLAGWGGLINSNNGYNLESTTTGLPISSNAYRKETTGSNYYFAIFEENAKSLLYATYFGSESPENPFNERGDHLDGGTCRFDKNGIIYHSACVCRGNDGLVGFPTENGFQKNHNNSNCNMAAFKFDIDDLAANFDIVDGSNVNPDVVCAGTEINLRNNSVGALTYQWSINNEVISRLENAKYTFEEGGIYELKLEAFNRVSCAKSDSFLRKIEVIFYETEISPDTTVCPLASIQLVANGGESYKWFPSELLVNANSSRPTAKVSESTTFTVEITNEQCTVRKTLDLIVDDKSDFQVAPDLEVCTGQEVKIWASGFADYFVWSVPEVGEITDSVILARPKKNTTYFVKAYYPDGCVLDNAVNLTVDQSFAPAFDYLLDYHCDQSFDLIFENKSPQTGIFTWDLGIGDSLNTLAPVAYTYAKAGDYTVRLKATNEIGCTLEVEKVVNIPEKAQLIPNAISPNGDGKNETFVIAIPDASLNVYNRWGKLDYENPTYDNSWGTDVESGTYFYELKLVNGELCKGWVEVFK</sequence>
<dbReference type="AlphaFoldDB" id="A0A2Z4GBE9"/>
<dbReference type="Pfam" id="PF00801">
    <property type="entry name" value="PKD"/>
    <property type="match status" value="1"/>
</dbReference>
<dbReference type="PANTHER" id="PTHR35580">
    <property type="entry name" value="CELL SURFACE GLYCOPROTEIN (S-LAYER PROTEIN)-LIKE PROTEIN"/>
    <property type="match status" value="1"/>
</dbReference>